<reference evidence="2" key="1">
    <citation type="submission" date="2014-09" db="EMBL/GenBank/DDBJ databases">
        <authorList>
            <person name="Magalhaes I.L.F."/>
            <person name="Oliveira U."/>
            <person name="Santos F.R."/>
            <person name="Vidigal T.H.D.A."/>
            <person name="Brescovit A.D."/>
            <person name="Santos A.J."/>
        </authorList>
    </citation>
    <scope>NUCLEOTIDE SEQUENCE</scope>
    <source>
        <tissue evidence="2">Shoot tissue taken approximately 20 cm above the soil surface</tissue>
    </source>
</reference>
<reference evidence="2" key="2">
    <citation type="journal article" date="2015" name="Data Brief">
        <title>Shoot transcriptome of the giant reed, Arundo donax.</title>
        <authorList>
            <person name="Barrero R.A."/>
            <person name="Guerrero F.D."/>
            <person name="Moolhuijzen P."/>
            <person name="Goolsby J.A."/>
            <person name="Tidwell J."/>
            <person name="Bellgard S.E."/>
            <person name="Bellgard M.I."/>
        </authorList>
    </citation>
    <scope>NUCLEOTIDE SEQUENCE</scope>
    <source>
        <tissue evidence="2">Shoot tissue taken approximately 20 cm above the soil surface</tissue>
    </source>
</reference>
<feature type="transmembrane region" description="Helical" evidence="1">
    <location>
        <begin position="12"/>
        <end position="30"/>
    </location>
</feature>
<sequence>MAAMFNSCPFFGSVEALGLLFECLLSYFGVLSDGNYSASVMDSILSLTTIAFIRQ</sequence>
<keyword evidence="1" id="KW-0812">Transmembrane</keyword>
<protein>
    <submittedName>
        <fullName evidence="2">Uncharacterized protein</fullName>
    </submittedName>
</protein>
<accession>A0A0A9CT02</accession>
<evidence type="ECO:0000313" key="2">
    <source>
        <dbReference type="EMBL" id="JAD78721.1"/>
    </source>
</evidence>
<proteinExistence type="predicted"/>
<dbReference type="EMBL" id="GBRH01219174">
    <property type="protein sequence ID" value="JAD78721.1"/>
    <property type="molecule type" value="Transcribed_RNA"/>
</dbReference>
<organism evidence="2">
    <name type="scientific">Arundo donax</name>
    <name type="common">Giant reed</name>
    <name type="synonym">Donax arundinaceus</name>
    <dbReference type="NCBI Taxonomy" id="35708"/>
    <lineage>
        <taxon>Eukaryota</taxon>
        <taxon>Viridiplantae</taxon>
        <taxon>Streptophyta</taxon>
        <taxon>Embryophyta</taxon>
        <taxon>Tracheophyta</taxon>
        <taxon>Spermatophyta</taxon>
        <taxon>Magnoliopsida</taxon>
        <taxon>Liliopsida</taxon>
        <taxon>Poales</taxon>
        <taxon>Poaceae</taxon>
        <taxon>PACMAD clade</taxon>
        <taxon>Arundinoideae</taxon>
        <taxon>Arundineae</taxon>
        <taxon>Arundo</taxon>
    </lineage>
</organism>
<dbReference type="AlphaFoldDB" id="A0A0A9CT02"/>
<evidence type="ECO:0000256" key="1">
    <source>
        <dbReference type="SAM" id="Phobius"/>
    </source>
</evidence>
<name>A0A0A9CT02_ARUDO</name>
<keyword evidence="1" id="KW-1133">Transmembrane helix</keyword>
<keyword evidence="1" id="KW-0472">Membrane</keyword>